<protein>
    <recommendedName>
        <fullName evidence="2">N-acetylmuramoyl-L-alanine amidase</fullName>
        <ecNumber evidence="2">3.5.1.28</ecNumber>
    </recommendedName>
</protein>
<organism evidence="6">
    <name type="scientific">marine sediment metagenome</name>
    <dbReference type="NCBI Taxonomy" id="412755"/>
    <lineage>
        <taxon>unclassified sequences</taxon>
        <taxon>metagenomes</taxon>
        <taxon>ecological metagenomes</taxon>
    </lineage>
</organism>
<dbReference type="InterPro" id="IPR051206">
    <property type="entry name" value="NAMLAA_amidase_2"/>
</dbReference>
<accession>X1J4K2</accession>
<dbReference type="GO" id="GO:0008745">
    <property type="term" value="F:N-acetylmuramoyl-L-alanine amidase activity"/>
    <property type="evidence" value="ECO:0007669"/>
    <property type="project" value="UniProtKB-EC"/>
</dbReference>
<dbReference type="Pfam" id="PF01510">
    <property type="entry name" value="Amidase_2"/>
    <property type="match status" value="1"/>
</dbReference>
<name>X1J4K2_9ZZZZ</name>
<evidence type="ECO:0000313" key="6">
    <source>
        <dbReference type="EMBL" id="GAH88907.1"/>
    </source>
</evidence>
<gene>
    <name evidence="6" type="ORF">S03H2_58523</name>
</gene>
<keyword evidence="3" id="KW-0378">Hydrolase</keyword>
<comment type="caution">
    <text evidence="6">The sequence shown here is derived from an EMBL/GenBank/DDBJ whole genome shotgun (WGS) entry which is preliminary data.</text>
</comment>
<dbReference type="PANTHER" id="PTHR30417:SF1">
    <property type="entry name" value="N-ACETYLMURAMOYL-L-ALANINE AMIDASE AMID"/>
    <property type="match status" value="1"/>
</dbReference>
<dbReference type="InterPro" id="IPR002502">
    <property type="entry name" value="Amidase_domain"/>
</dbReference>
<dbReference type="PANTHER" id="PTHR30417">
    <property type="entry name" value="N-ACETYLMURAMOYL-L-ALANINE AMIDASE AMID"/>
    <property type="match status" value="1"/>
</dbReference>
<feature type="domain" description="N-acetylmuramoyl-L-alanine amidase" evidence="5">
    <location>
        <begin position="6"/>
        <end position="143"/>
    </location>
</feature>
<evidence type="ECO:0000256" key="1">
    <source>
        <dbReference type="ARBA" id="ARBA00001561"/>
    </source>
</evidence>
<dbReference type="AlphaFoldDB" id="X1J4K2"/>
<keyword evidence="4" id="KW-0961">Cell wall biogenesis/degradation</keyword>
<evidence type="ECO:0000256" key="2">
    <source>
        <dbReference type="ARBA" id="ARBA00011901"/>
    </source>
</evidence>
<dbReference type="EC" id="3.5.1.28" evidence="2"/>
<sequence length="159" mass="18607">MRPIKTNNFWKGREGHKIKAVVLHITEGSLLATVNHFENPRSQTSAHWIVDEYGNWIPVVDEKDSAWHCGRVVRPTWNGLIEGVNPNLYTIGVECVVRKRSIWIVPRIKQWLSWARGIERITKQYGIEMVNHNEINAGKICPGKYFNKWWAKLLIKYFI</sequence>
<dbReference type="EMBL" id="BARU01037579">
    <property type="protein sequence ID" value="GAH88907.1"/>
    <property type="molecule type" value="Genomic_DNA"/>
</dbReference>
<dbReference type="SUPFAM" id="SSF55846">
    <property type="entry name" value="N-acetylmuramoyl-L-alanine amidase-like"/>
    <property type="match status" value="1"/>
</dbReference>
<reference evidence="6" key="1">
    <citation type="journal article" date="2014" name="Front. Microbiol.">
        <title>High frequency of phylogenetically diverse reductive dehalogenase-homologous genes in deep subseafloor sedimentary metagenomes.</title>
        <authorList>
            <person name="Kawai M."/>
            <person name="Futagami T."/>
            <person name="Toyoda A."/>
            <person name="Takaki Y."/>
            <person name="Nishi S."/>
            <person name="Hori S."/>
            <person name="Arai W."/>
            <person name="Tsubouchi T."/>
            <person name="Morono Y."/>
            <person name="Uchiyama I."/>
            <person name="Ito T."/>
            <person name="Fujiyama A."/>
            <person name="Inagaki F."/>
            <person name="Takami H."/>
        </authorList>
    </citation>
    <scope>NUCLEOTIDE SEQUENCE</scope>
    <source>
        <strain evidence="6">Expedition CK06-06</strain>
    </source>
</reference>
<evidence type="ECO:0000256" key="4">
    <source>
        <dbReference type="ARBA" id="ARBA00023316"/>
    </source>
</evidence>
<dbReference type="Gene3D" id="3.40.80.10">
    <property type="entry name" value="Peptidoglycan recognition protein-like"/>
    <property type="match status" value="1"/>
</dbReference>
<comment type="catalytic activity">
    <reaction evidence="1">
        <text>Hydrolyzes the link between N-acetylmuramoyl residues and L-amino acid residues in certain cell-wall glycopeptides.</text>
        <dbReference type="EC" id="3.5.1.28"/>
    </reaction>
</comment>
<evidence type="ECO:0000256" key="3">
    <source>
        <dbReference type="ARBA" id="ARBA00022801"/>
    </source>
</evidence>
<dbReference type="InterPro" id="IPR036505">
    <property type="entry name" value="Amidase/PGRP_sf"/>
</dbReference>
<dbReference type="GO" id="GO:0009253">
    <property type="term" value="P:peptidoglycan catabolic process"/>
    <property type="evidence" value="ECO:0007669"/>
    <property type="project" value="InterPro"/>
</dbReference>
<dbReference type="CDD" id="cd06583">
    <property type="entry name" value="PGRP"/>
    <property type="match status" value="1"/>
</dbReference>
<dbReference type="GO" id="GO:0009254">
    <property type="term" value="P:peptidoglycan turnover"/>
    <property type="evidence" value="ECO:0007669"/>
    <property type="project" value="TreeGrafter"/>
</dbReference>
<dbReference type="SMART" id="SM00644">
    <property type="entry name" value="Ami_2"/>
    <property type="match status" value="1"/>
</dbReference>
<evidence type="ECO:0000259" key="5">
    <source>
        <dbReference type="SMART" id="SM00644"/>
    </source>
</evidence>
<proteinExistence type="predicted"/>
<dbReference type="GO" id="GO:0071555">
    <property type="term" value="P:cell wall organization"/>
    <property type="evidence" value="ECO:0007669"/>
    <property type="project" value="UniProtKB-KW"/>
</dbReference>